<feature type="chain" id="PRO_5045167480" evidence="2">
    <location>
        <begin position="22"/>
        <end position="327"/>
    </location>
</feature>
<dbReference type="CDD" id="cd07012">
    <property type="entry name" value="PBP2_Bug_TTT"/>
    <property type="match status" value="1"/>
</dbReference>
<proteinExistence type="inferred from homology"/>
<evidence type="ECO:0000313" key="4">
    <source>
        <dbReference type="Proteomes" id="UP000698752"/>
    </source>
</evidence>
<dbReference type="InterPro" id="IPR005064">
    <property type="entry name" value="BUG"/>
</dbReference>
<accession>A0ABS5EEK3</accession>
<dbReference type="PANTHER" id="PTHR42928:SF5">
    <property type="entry name" value="BLR1237 PROTEIN"/>
    <property type="match status" value="1"/>
</dbReference>
<dbReference type="Gene3D" id="3.40.190.10">
    <property type="entry name" value="Periplasmic binding protein-like II"/>
    <property type="match status" value="1"/>
</dbReference>
<organism evidence="3 4">
    <name type="scientific">Neoroseomonas terrae</name>
    <dbReference type="NCBI Taxonomy" id="424799"/>
    <lineage>
        <taxon>Bacteria</taxon>
        <taxon>Pseudomonadati</taxon>
        <taxon>Pseudomonadota</taxon>
        <taxon>Alphaproteobacteria</taxon>
        <taxon>Acetobacterales</taxon>
        <taxon>Acetobacteraceae</taxon>
        <taxon>Neoroseomonas</taxon>
    </lineage>
</organism>
<evidence type="ECO:0000256" key="1">
    <source>
        <dbReference type="ARBA" id="ARBA00006987"/>
    </source>
</evidence>
<dbReference type="Pfam" id="PF03401">
    <property type="entry name" value="TctC"/>
    <property type="match status" value="1"/>
</dbReference>
<comment type="similarity">
    <text evidence="1">Belongs to the UPF0065 (bug) family.</text>
</comment>
<comment type="caution">
    <text evidence="3">The sequence shown here is derived from an EMBL/GenBank/DDBJ whole genome shotgun (WGS) entry which is preliminary data.</text>
</comment>
<keyword evidence="2" id="KW-0732">Signal</keyword>
<dbReference type="EMBL" id="JAAEDI010000006">
    <property type="protein sequence ID" value="MBR0649447.1"/>
    <property type="molecule type" value="Genomic_DNA"/>
</dbReference>
<keyword evidence="4" id="KW-1185">Reference proteome</keyword>
<dbReference type="Proteomes" id="UP000698752">
    <property type="component" value="Unassembled WGS sequence"/>
</dbReference>
<dbReference type="PANTHER" id="PTHR42928">
    <property type="entry name" value="TRICARBOXYLATE-BINDING PROTEIN"/>
    <property type="match status" value="1"/>
</dbReference>
<dbReference type="Gene3D" id="3.40.190.150">
    <property type="entry name" value="Bordetella uptake gene, domain 1"/>
    <property type="match status" value="1"/>
</dbReference>
<name>A0ABS5EEK3_9PROT</name>
<evidence type="ECO:0000313" key="3">
    <source>
        <dbReference type="EMBL" id="MBR0649447.1"/>
    </source>
</evidence>
<feature type="signal peptide" evidence="2">
    <location>
        <begin position="1"/>
        <end position="21"/>
    </location>
</feature>
<evidence type="ECO:0000256" key="2">
    <source>
        <dbReference type="SAM" id="SignalP"/>
    </source>
</evidence>
<gene>
    <name evidence="3" type="ORF">GXW78_07215</name>
</gene>
<dbReference type="PIRSF" id="PIRSF017082">
    <property type="entry name" value="YflP"/>
    <property type="match status" value="1"/>
</dbReference>
<dbReference type="InterPro" id="IPR042100">
    <property type="entry name" value="Bug_dom1"/>
</dbReference>
<protein>
    <submittedName>
        <fullName evidence="3">Tripartite tricarboxylate transporter substrate binding protein</fullName>
    </submittedName>
</protein>
<reference evidence="4" key="1">
    <citation type="journal article" date="2021" name="Syst. Appl. Microbiol.">
        <title>Roseomonas hellenica sp. nov., isolated from roots of wild-growing Alkanna tinctoria.</title>
        <authorList>
            <person name="Rat A."/>
            <person name="Naranjo H.D."/>
            <person name="Lebbe L."/>
            <person name="Cnockaert M."/>
            <person name="Krigas N."/>
            <person name="Grigoriadou K."/>
            <person name="Maloupa E."/>
            <person name="Willems A."/>
        </authorList>
    </citation>
    <scope>NUCLEOTIDE SEQUENCE [LARGE SCALE GENOMIC DNA]</scope>
    <source>
        <strain evidence="4">LMG 31159</strain>
    </source>
</reference>
<sequence length="327" mass="34578">MTRRAALTGGAILAAPSLAKAQGFPTRPVRLIVPIAPGGANDIIARLIAERLAPILGQPVIVENRPGAGGNLGAQAVAQAEKDGHTLLFTSANVLTANKYLYGNQMPIEPMRDLAPVTRVAIGTILLVVNSQRPYRTFEELVAFARANPGRVTMGSSGTGTISHLFLEKLNRAAGIEITHVPYRGGALAIQDLASGTIDMMFDAIPALLPNIREGRFRPLVAGSAQRITYVPELANVPGMDEALPGKGFDALNWWSVVAPAGTPPAAVNVLHAGLVRVMSDGALGTRLREMSFLPTTDPTPEAFGAFWRSQDAVWRDLVVQSGATAQ</sequence>
<dbReference type="SUPFAM" id="SSF53850">
    <property type="entry name" value="Periplasmic binding protein-like II"/>
    <property type="match status" value="1"/>
</dbReference>